<keyword evidence="3 6" id="KW-1133">Transmembrane helix</keyword>
<evidence type="ECO:0000313" key="8">
    <source>
        <dbReference type="EMBL" id="KAJ2673599.1"/>
    </source>
</evidence>
<sequence>MARVDISRGSLPNASTIHLPNSSSHDLANDLEKQSSASTIPRQEPENQDGSQLPLFRKILIFLSLALAMLLASLDTTIVATIIPRVSQQFDALSSATWITTAYMLTSTALQPLYGSLSNTFGRVPMILTSLVIFFGGSAACGWAPSMGVLIFGRALQGVGGSGLIALVFIVISDVTTEKERPMFMGVLGAVWSIASVIGPVLGGVFTDKATWRWSFFINLPASGVVLIIVLLFLRLPQPSGSLMEKLKKVDFLGSLVLIGGTVMLLLALTWGGKSYPWRSAKIICLLVFGIVSLVVFMLIEWKTTADPTVPIRLFRNRNVSLSVIGQFFMGITLFIPIFYIPIWYTIVKNASAISSGLHLLPYLLSLSLVSILSGFIVTKTGRYRLLVIFGTAILVVGAGLTILFDENLSQGKQIGFMILMGAGAGFNVQILLIIVQTAAEIKDMASATTLFLFTRLLGGSIGIAVMQSIFQNTVLPKLIQLGSQYPEYSNTFIRSFDDQSLIYNSGLPSDIRAELIHVYVVGLKMIFIATVPFAAAGLALTLPLKHIPLRGDAKPSIGE</sequence>
<dbReference type="SUPFAM" id="SSF103473">
    <property type="entry name" value="MFS general substrate transporter"/>
    <property type="match status" value="2"/>
</dbReference>
<comment type="caution">
    <text evidence="8">The sequence shown here is derived from an EMBL/GenBank/DDBJ whole genome shotgun (WGS) entry which is preliminary data.</text>
</comment>
<protein>
    <recommendedName>
        <fullName evidence="7">Major facilitator superfamily (MFS) profile domain-containing protein</fullName>
    </recommendedName>
</protein>
<dbReference type="Gene3D" id="1.20.1250.20">
    <property type="entry name" value="MFS general substrate transporter like domains"/>
    <property type="match status" value="1"/>
</dbReference>
<feature type="transmembrane region" description="Helical" evidence="6">
    <location>
        <begin position="151"/>
        <end position="172"/>
    </location>
</feature>
<evidence type="ECO:0000259" key="7">
    <source>
        <dbReference type="PROSITE" id="PS50850"/>
    </source>
</evidence>
<dbReference type="InterPro" id="IPR020846">
    <property type="entry name" value="MFS_dom"/>
</dbReference>
<feature type="transmembrane region" description="Helical" evidence="6">
    <location>
        <begin position="184"/>
        <end position="206"/>
    </location>
</feature>
<name>A0A9W8G4Q2_9FUNG</name>
<feature type="transmembrane region" description="Helical" evidence="6">
    <location>
        <begin position="59"/>
        <end position="83"/>
    </location>
</feature>
<feature type="transmembrane region" description="Helical" evidence="6">
    <location>
        <begin position="417"/>
        <end position="436"/>
    </location>
</feature>
<reference evidence="8" key="1">
    <citation type="submission" date="2022-07" db="EMBL/GenBank/DDBJ databases">
        <title>Phylogenomic reconstructions and comparative analyses of Kickxellomycotina fungi.</title>
        <authorList>
            <person name="Reynolds N.K."/>
            <person name="Stajich J.E."/>
            <person name="Barry K."/>
            <person name="Grigoriev I.V."/>
            <person name="Crous P."/>
            <person name="Smith M.E."/>
        </authorList>
    </citation>
    <scope>NUCLEOTIDE SEQUENCE</scope>
    <source>
        <strain evidence="8">NRRL 3115</strain>
    </source>
</reference>
<feature type="transmembrane region" description="Helical" evidence="6">
    <location>
        <begin position="517"/>
        <end position="541"/>
    </location>
</feature>
<evidence type="ECO:0000256" key="5">
    <source>
        <dbReference type="SAM" id="MobiDB-lite"/>
    </source>
</evidence>
<feature type="compositionally biased region" description="Polar residues" evidence="5">
    <location>
        <begin position="15"/>
        <end position="26"/>
    </location>
</feature>
<gene>
    <name evidence="8" type="ORF">GGI25_004654</name>
</gene>
<evidence type="ECO:0000256" key="3">
    <source>
        <dbReference type="ARBA" id="ARBA00022989"/>
    </source>
</evidence>
<feature type="transmembrane region" description="Helical" evidence="6">
    <location>
        <begin position="320"/>
        <end position="340"/>
    </location>
</feature>
<dbReference type="Gene3D" id="1.20.1720.10">
    <property type="entry name" value="Multidrug resistance protein D"/>
    <property type="match status" value="1"/>
</dbReference>
<evidence type="ECO:0000256" key="1">
    <source>
        <dbReference type="ARBA" id="ARBA00004141"/>
    </source>
</evidence>
<organism evidence="8 9">
    <name type="scientific">Coemansia spiralis</name>
    <dbReference type="NCBI Taxonomy" id="417178"/>
    <lineage>
        <taxon>Eukaryota</taxon>
        <taxon>Fungi</taxon>
        <taxon>Fungi incertae sedis</taxon>
        <taxon>Zoopagomycota</taxon>
        <taxon>Kickxellomycotina</taxon>
        <taxon>Kickxellomycetes</taxon>
        <taxon>Kickxellales</taxon>
        <taxon>Kickxellaceae</taxon>
        <taxon>Coemansia</taxon>
    </lineage>
</organism>
<keyword evidence="2 6" id="KW-0812">Transmembrane</keyword>
<dbReference type="GO" id="GO:0005886">
    <property type="term" value="C:plasma membrane"/>
    <property type="evidence" value="ECO:0007669"/>
    <property type="project" value="TreeGrafter"/>
</dbReference>
<dbReference type="PRINTS" id="PR01036">
    <property type="entry name" value="TCRTETB"/>
</dbReference>
<keyword evidence="4 6" id="KW-0472">Membrane</keyword>
<dbReference type="AlphaFoldDB" id="A0A9W8G4Q2"/>
<dbReference type="CDD" id="cd17502">
    <property type="entry name" value="MFS_Azr1_MDR_like"/>
    <property type="match status" value="1"/>
</dbReference>
<feature type="transmembrane region" description="Helical" evidence="6">
    <location>
        <begin position="386"/>
        <end position="405"/>
    </location>
</feature>
<dbReference type="InterPro" id="IPR036259">
    <property type="entry name" value="MFS_trans_sf"/>
</dbReference>
<dbReference type="Pfam" id="PF07690">
    <property type="entry name" value="MFS_1"/>
    <property type="match status" value="2"/>
</dbReference>
<dbReference type="GO" id="GO:0022857">
    <property type="term" value="F:transmembrane transporter activity"/>
    <property type="evidence" value="ECO:0007669"/>
    <property type="project" value="InterPro"/>
</dbReference>
<evidence type="ECO:0000256" key="6">
    <source>
        <dbReference type="SAM" id="Phobius"/>
    </source>
</evidence>
<feature type="transmembrane region" description="Helical" evidence="6">
    <location>
        <begin position="360"/>
        <end position="379"/>
    </location>
</feature>
<feature type="domain" description="Major facilitator superfamily (MFS) profile" evidence="7">
    <location>
        <begin position="61"/>
        <end position="550"/>
    </location>
</feature>
<dbReference type="PROSITE" id="PS50850">
    <property type="entry name" value="MFS"/>
    <property type="match status" value="1"/>
</dbReference>
<feature type="transmembrane region" description="Helical" evidence="6">
    <location>
        <begin position="448"/>
        <end position="471"/>
    </location>
</feature>
<dbReference type="PANTHER" id="PTHR23501:SF102">
    <property type="entry name" value="DRUG TRANSPORTER, PUTATIVE (AFU_ORTHOLOGUE AFUA_3G08530)-RELATED"/>
    <property type="match status" value="1"/>
</dbReference>
<feature type="transmembrane region" description="Helical" evidence="6">
    <location>
        <begin position="212"/>
        <end position="234"/>
    </location>
</feature>
<proteinExistence type="predicted"/>
<feature type="transmembrane region" description="Helical" evidence="6">
    <location>
        <begin position="126"/>
        <end position="145"/>
    </location>
</feature>
<dbReference type="EMBL" id="JANBTW010000066">
    <property type="protein sequence ID" value="KAJ2673599.1"/>
    <property type="molecule type" value="Genomic_DNA"/>
</dbReference>
<evidence type="ECO:0000313" key="9">
    <source>
        <dbReference type="Proteomes" id="UP001151518"/>
    </source>
</evidence>
<dbReference type="Proteomes" id="UP001151518">
    <property type="component" value="Unassembled WGS sequence"/>
</dbReference>
<evidence type="ECO:0000256" key="2">
    <source>
        <dbReference type="ARBA" id="ARBA00022692"/>
    </source>
</evidence>
<feature type="transmembrane region" description="Helical" evidence="6">
    <location>
        <begin position="250"/>
        <end position="269"/>
    </location>
</feature>
<feature type="transmembrane region" description="Helical" evidence="6">
    <location>
        <begin position="95"/>
        <end position="114"/>
    </location>
</feature>
<accession>A0A9W8G4Q2</accession>
<comment type="subcellular location">
    <subcellularLocation>
        <location evidence="1">Membrane</location>
        <topology evidence="1">Multi-pass membrane protein</topology>
    </subcellularLocation>
</comment>
<dbReference type="PANTHER" id="PTHR23501">
    <property type="entry name" value="MAJOR FACILITATOR SUPERFAMILY"/>
    <property type="match status" value="1"/>
</dbReference>
<evidence type="ECO:0000256" key="4">
    <source>
        <dbReference type="ARBA" id="ARBA00023136"/>
    </source>
</evidence>
<feature type="transmembrane region" description="Helical" evidence="6">
    <location>
        <begin position="281"/>
        <end position="300"/>
    </location>
</feature>
<dbReference type="OrthoDB" id="10021397at2759"/>
<dbReference type="InterPro" id="IPR011701">
    <property type="entry name" value="MFS"/>
</dbReference>
<feature type="region of interest" description="Disordered" evidence="5">
    <location>
        <begin position="15"/>
        <end position="50"/>
    </location>
</feature>